<keyword evidence="3" id="KW-1185">Reference proteome</keyword>
<reference evidence="2" key="2">
    <citation type="submission" date="2020-06" db="EMBL/GenBank/DDBJ databases">
        <title>Helianthus annuus Genome sequencing and assembly Release 2.</title>
        <authorList>
            <person name="Gouzy J."/>
            <person name="Langlade N."/>
            <person name="Munos S."/>
        </authorList>
    </citation>
    <scope>NUCLEOTIDE SEQUENCE</scope>
    <source>
        <tissue evidence="2">Leaves</tissue>
    </source>
</reference>
<reference evidence="2" key="1">
    <citation type="journal article" date="2017" name="Nature">
        <title>The sunflower genome provides insights into oil metabolism, flowering and Asterid evolution.</title>
        <authorList>
            <person name="Badouin H."/>
            <person name="Gouzy J."/>
            <person name="Grassa C.J."/>
            <person name="Murat F."/>
            <person name="Staton S.E."/>
            <person name="Cottret L."/>
            <person name="Lelandais-Briere C."/>
            <person name="Owens G.L."/>
            <person name="Carrere S."/>
            <person name="Mayjonade B."/>
            <person name="Legrand L."/>
            <person name="Gill N."/>
            <person name="Kane N.C."/>
            <person name="Bowers J.E."/>
            <person name="Hubner S."/>
            <person name="Bellec A."/>
            <person name="Berard A."/>
            <person name="Berges H."/>
            <person name="Blanchet N."/>
            <person name="Boniface M.C."/>
            <person name="Brunel D."/>
            <person name="Catrice O."/>
            <person name="Chaidir N."/>
            <person name="Claudel C."/>
            <person name="Donnadieu C."/>
            <person name="Faraut T."/>
            <person name="Fievet G."/>
            <person name="Helmstetter N."/>
            <person name="King M."/>
            <person name="Knapp S.J."/>
            <person name="Lai Z."/>
            <person name="Le Paslier M.C."/>
            <person name="Lippi Y."/>
            <person name="Lorenzon L."/>
            <person name="Mandel J.R."/>
            <person name="Marage G."/>
            <person name="Marchand G."/>
            <person name="Marquand E."/>
            <person name="Bret-Mestries E."/>
            <person name="Morien E."/>
            <person name="Nambeesan S."/>
            <person name="Nguyen T."/>
            <person name="Pegot-Espagnet P."/>
            <person name="Pouilly N."/>
            <person name="Raftis F."/>
            <person name="Sallet E."/>
            <person name="Schiex T."/>
            <person name="Thomas J."/>
            <person name="Vandecasteele C."/>
            <person name="Vares D."/>
            <person name="Vear F."/>
            <person name="Vautrin S."/>
            <person name="Crespi M."/>
            <person name="Mangin B."/>
            <person name="Burke J.M."/>
            <person name="Salse J."/>
            <person name="Munos S."/>
            <person name="Vincourt P."/>
            <person name="Rieseberg L.H."/>
            <person name="Langlade N.B."/>
        </authorList>
    </citation>
    <scope>NUCLEOTIDE SEQUENCE</scope>
    <source>
        <tissue evidence="2">Leaves</tissue>
    </source>
</reference>
<comment type="caution">
    <text evidence="2">The sequence shown here is derived from an EMBL/GenBank/DDBJ whole genome shotgun (WGS) entry which is preliminary data.</text>
</comment>
<keyword evidence="1" id="KW-1133">Transmembrane helix</keyword>
<keyword evidence="1" id="KW-0472">Membrane</keyword>
<dbReference type="Proteomes" id="UP000215914">
    <property type="component" value="Unassembled WGS sequence"/>
</dbReference>
<name>A0A9K3NAH0_HELAN</name>
<gene>
    <name evidence="2" type="ORF">HanXRQr2_Chr09g0412921</name>
</gene>
<dbReference type="Gramene" id="mRNA:HanXRQr2_Chr09g0412921">
    <property type="protein sequence ID" value="CDS:HanXRQr2_Chr09g0412921.1"/>
    <property type="gene ID" value="HanXRQr2_Chr09g0412921"/>
</dbReference>
<sequence>MITFIAFSVNRSNIAFGTIRVALFDLKDVAKETLEWKSRPVFVILSKALVPRNPEKVLILVGGAYEYDIILTVLLPFPVLFVWSFFSLSTEGK</sequence>
<evidence type="ECO:0000313" key="2">
    <source>
        <dbReference type="EMBL" id="KAF5793041.1"/>
    </source>
</evidence>
<evidence type="ECO:0000256" key="1">
    <source>
        <dbReference type="SAM" id="Phobius"/>
    </source>
</evidence>
<accession>A0A9K3NAH0</accession>
<evidence type="ECO:0000313" key="3">
    <source>
        <dbReference type="Proteomes" id="UP000215914"/>
    </source>
</evidence>
<dbReference type="EMBL" id="MNCJ02000324">
    <property type="protein sequence ID" value="KAF5793041.1"/>
    <property type="molecule type" value="Genomic_DNA"/>
</dbReference>
<protein>
    <submittedName>
        <fullName evidence="2">Uncharacterized protein</fullName>
    </submittedName>
</protein>
<keyword evidence="1" id="KW-0812">Transmembrane</keyword>
<feature type="transmembrane region" description="Helical" evidence="1">
    <location>
        <begin position="69"/>
        <end position="88"/>
    </location>
</feature>
<dbReference type="AlphaFoldDB" id="A0A9K3NAH0"/>
<proteinExistence type="predicted"/>
<organism evidence="2 3">
    <name type="scientific">Helianthus annuus</name>
    <name type="common">Common sunflower</name>
    <dbReference type="NCBI Taxonomy" id="4232"/>
    <lineage>
        <taxon>Eukaryota</taxon>
        <taxon>Viridiplantae</taxon>
        <taxon>Streptophyta</taxon>
        <taxon>Embryophyta</taxon>
        <taxon>Tracheophyta</taxon>
        <taxon>Spermatophyta</taxon>
        <taxon>Magnoliopsida</taxon>
        <taxon>eudicotyledons</taxon>
        <taxon>Gunneridae</taxon>
        <taxon>Pentapetalae</taxon>
        <taxon>asterids</taxon>
        <taxon>campanulids</taxon>
        <taxon>Asterales</taxon>
        <taxon>Asteraceae</taxon>
        <taxon>Asteroideae</taxon>
        <taxon>Heliantheae alliance</taxon>
        <taxon>Heliantheae</taxon>
        <taxon>Helianthus</taxon>
    </lineage>
</organism>